<dbReference type="InterPro" id="IPR011990">
    <property type="entry name" value="TPR-like_helical_dom_sf"/>
</dbReference>
<protein>
    <submittedName>
        <fullName evidence="4">Pilus assembly protein FimV</fullName>
    </submittedName>
</protein>
<accession>A0A3N2DJK1</accession>
<keyword evidence="1" id="KW-0175">Coiled coil</keyword>
<evidence type="ECO:0000313" key="5">
    <source>
        <dbReference type="Proteomes" id="UP000275394"/>
    </source>
</evidence>
<organism evidence="4 5">
    <name type="scientific">Sinobacterium caligoides</name>
    <dbReference type="NCBI Taxonomy" id="933926"/>
    <lineage>
        <taxon>Bacteria</taxon>
        <taxon>Pseudomonadati</taxon>
        <taxon>Pseudomonadota</taxon>
        <taxon>Gammaproteobacteria</taxon>
        <taxon>Cellvibrionales</taxon>
        <taxon>Spongiibacteraceae</taxon>
        <taxon>Sinobacterium</taxon>
    </lineage>
</organism>
<dbReference type="Pfam" id="PF25800">
    <property type="entry name" value="FimV_N"/>
    <property type="match status" value="1"/>
</dbReference>
<name>A0A3N2DJK1_9GAMM</name>
<comment type="caution">
    <text evidence="4">The sequence shown here is derived from an EMBL/GenBank/DDBJ whole genome shotgun (WGS) entry which is preliminary data.</text>
</comment>
<dbReference type="InterPro" id="IPR020011">
    <property type="entry name" value="FimV_C"/>
</dbReference>
<feature type="domain" description="FimV N-terminal" evidence="3">
    <location>
        <begin position="23"/>
        <end position="130"/>
    </location>
</feature>
<proteinExistence type="predicted"/>
<feature type="compositionally biased region" description="Acidic residues" evidence="2">
    <location>
        <begin position="512"/>
        <end position="531"/>
    </location>
</feature>
<dbReference type="CDD" id="cd00118">
    <property type="entry name" value="LysM"/>
    <property type="match status" value="1"/>
</dbReference>
<evidence type="ECO:0000313" key="4">
    <source>
        <dbReference type="EMBL" id="ROR99969.1"/>
    </source>
</evidence>
<dbReference type="InterPro" id="IPR018392">
    <property type="entry name" value="LysM"/>
</dbReference>
<dbReference type="InterPro" id="IPR057840">
    <property type="entry name" value="FimV_N"/>
</dbReference>
<dbReference type="Gene3D" id="3.10.350.10">
    <property type="entry name" value="LysM domain"/>
    <property type="match status" value="1"/>
</dbReference>
<dbReference type="AlphaFoldDB" id="A0A3N2DJK1"/>
<feature type="compositionally biased region" description="Low complexity" evidence="2">
    <location>
        <begin position="552"/>
        <end position="562"/>
    </location>
</feature>
<dbReference type="InterPro" id="IPR036779">
    <property type="entry name" value="LysM_dom_sf"/>
</dbReference>
<keyword evidence="5" id="KW-1185">Reference proteome</keyword>
<dbReference type="SUPFAM" id="SSF48452">
    <property type="entry name" value="TPR-like"/>
    <property type="match status" value="1"/>
</dbReference>
<feature type="coiled-coil region" evidence="1">
    <location>
        <begin position="331"/>
        <end position="386"/>
    </location>
</feature>
<dbReference type="Proteomes" id="UP000275394">
    <property type="component" value="Unassembled WGS sequence"/>
</dbReference>
<dbReference type="Gene3D" id="1.20.58.2200">
    <property type="match status" value="1"/>
</dbReference>
<dbReference type="InterPro" id="IPR038440">
    <property type="entry name" value="FimV_C_sf"/>
</dbReference>
<dbReference type="NCBIfam" id="TIGR03505">
    <property type="entry name" value="FimV_core"/>
    <property type="match status" value="1"/>
</dbReference>
<feature type="region of interest" description="Disordered" evidence="2">
    <location>
        <begin position="510"/>
        <end position="562"/>
    </location>
</feature>
<dbReference type="InterPro" id="IPR020012">
    <property type="entry name" value="LysM_FimV"/>
</dbReference>
<sequence>MVRKLAGALLTLSVLDAKVAYSLGLGELQLNSSLNQPLEAQIQLLNVGELDSSQIHINLANENDFNRAGVERVFFLTDLRFRVEVDGRGGGTLFISSHKLVREPFVNFLIETRWPTGRLLREYTVLIDLPVYSDTQSVTQIKPAEQALSKTATQSSETVIQRAQSQVKLAKSTPSDLSSKPTPVAVTQAVAAVQGDFGPTVEHDTLWAIAQRARPSSDVTIQQTMLAIQQANPDAFLNGNINRLKTGQVLKIPSIADIKRRSREQAVREVEAQNNQRETSVNDRVIEAANVDSELDHVARQKETAQLRLTTPSAGGDGVLAEGDSDAGAAVLAAQENLSKLERENGELKSRLQDMDGQIDDLQKIIELQNSRLERLQAQAAKANEATAESVESDPEVLEGPGVEVDQANNAVDIESGAAESDQENQINEAALDALPASGEGPSSEVAVVAESTAKPDVVEKPTEHVLSTRVVESDDSFVDEFTSNPLYWGAAGGILLLLIVGLVARRRRNEDEDDFDEGSELIAADTEDHDPVDIGTEVEQTEAAVEDSDLSESSLADSEVAESSVVDEIENYTQDDLALQADDESLLLDEQAGDTPEPQVVDEVVSETEVARSEDVVGEADVYIAYGRFDKAVEILDAGLASQPNDEALHLKKMEVLAQANERQSFVNHYSVMSGVLGAAALHQAKDMLSGVPDGADWLAEIASGDAGDLSDVNEEVSSIADTEITLDLDEASDDEILQPVESLVDEEFALDLDLDVDLDEKPAVDVIDELDQGDSAREALDELSLDELSLDDFDIDTLSDDELSLSADQLEDEITTSLSAAETARVNNTEVQLDSSGGGEDNASSAVELEGIDELDIDLSDDDFALMAGFDDSELTNLDDSDLSDLDELTLDDDLNESVVQGAPTVNELELSEVVEQAQSNSDFEVSDELDLAGSELDLGDFDLDDAELGGLDLAGSDLDLGELDIEGLEDVASSAGSSSGVELSIDDLDLDDDLMVMPEGDDLLEGEDADDEVATKLDLARAYIDMGDDDGARDILDEVVLEGDDTQRQQADELIASIS</sequence>
<dbReference type="EMBL" id="RKHR01000005">
    <property type="protein sequence ID" value="ROR99969.1"/>
    <property type="molecule type" value="Genomic_DNA"/>
</dbReference>
<gene>
    <name evidence="4" type="ORF">EDC56_2604</name>
</gene>
<evidence type="ECO:0000259" key="3">
    <source>
        <dbReference type="Pfam" id="PF25800"/>
    </source>
</evidence>
<dbReference type="RefSeq" id="WP_162844191.1">
    <property type="nucleotide sequence ID" value="NZ_RKHR01000005.1"/>
</dbReference>
<evidence type="ECO:0000256" key="2">
    <source>
        <dbReference type="SAM" id="MobiDB-lite"/>
    </source>
</evidence>
<evidence type="ECO:0000256" key="1">
    <source>
        <dbReference type="SAM" id="Coils"/>
    </source>
</evidence>
<reference evidence="4 5" key="1">
    <citation type="submission" date="2018-11" db="EMBL/GenBank/DDBJ databases">
        <title>Genomic Encyclopedia of Type Strains, Phase IV (KMG-IV): sequencing the most valuable type-strain genomes for metagenomic binning, comparative biology and taxonomic classification.</title>
        <authorList>
            <person name="Goeker M."/>
        </authorList>
    </citation>
    <scope>NUCLEOTIDE SEQUENCE [LARGE SCALE GENOMIC DNA]</scope>
    <source>
        <strain evidence="4 5">DSM 100316</strain>
    </source>
</reference>
<dbReference type="NCBIfam" id="TIGR03504">
    <property type="entry name" value="FimV_Cterm"/>
    <property type="match status" value="1"/>
</dbReference>